<dbReference type="Pfam" id="PF03808">
    <property type="entry name" value="Glyco_tran_WecG"/>
    <property type="match status" value="1"/>
</dbReference>
<dbReference type="CDD" id="cd06533">
    <property type="entry name" value="Glyco_transf_WecG_TagA"/>
    <property type="match status" value="1"/>
</dbReference>
<comment type="caution">
    <text evidence="3">The sequence shown here is derived from an EMBL/GenBank/DDBJ whole genome shotgun (WGS) entry which is preliminary data.</text>
</comment>
<name>A0A3E2W8D1_9FIRM</name>
<keyword evidence="1" id="KW-0328">Glycosyltransferase</keyword>
<evidence type="ECO:0000313" key="3">
    <source>
        <dbReference type="EMBL" id="RGC21167.1"/>
    </source>
</evidence>
<evidence type="ECO:0000313" key="4">
    <source>
        <dbReference type="Proteomes" id="UP000260733"/>
    </source>
</evidence>
<dbReference type="PANTHER" id="PTHR34136">
    <property type="match status" value="1"/>
</dbReference>
<dbReference type="RefSeq" id="WP_117553543.1">
    <property type="nucleotide sequence ID" value="NZ_QVFB01000002.1"/>
</dbReference>
<reference evidence="3 4" key="1">
    <citation type="submission" date="2018-08" db="EMBL/GenBank/DDBJ databases">
        <title>A genome reference for cultivated species of the human gut microbiota.</title>
        <authorList>
            <person name="Zou Y."/>
            <person name="Xue W."/>
            <person name="Luo G."/>
        </authorList>
    </citation>
    <scope>NUCLEOTIDE SEQUENCE [LARGE SCALE GENOMIC DNA]</scope>
    <source>
        <strain evidence="3 4">AM37-13AC</strain>
    </source>
</reference>
<dbReference type="InterPro" id="IPR004629">
    <property type="entry name" value="WecG_TagA_CpsF"/>
</dbReference>
<dbReference type="EMBL" id="QVFB01000002">
    <property type="protein sequence ID" value="RGC21167.1"/>
    <property type="molecule type" value="Genomic_DNA"/>
</dbReference>
<dbReference type="PANTHER" id="PTHR34136:SF1">
    <property type="entry name" value="UDP-N-ACETYL-D-MANNOSAMINURONIC ACID TRANSFERASE"/>
    <property type="match status" value="1"/>
</dbReference>
<evidence type="ECO:0000256" key="1">
    <source>
        <dbReference type="ARBA" id="ARBA00022676"/>
    </source>
</evidence>
<gene>
    <name evidence="3" type="ORF">DW855_01725</name>
</gene>
<sequence length="252" mass="29181">MINQEILNNIPQRVKIIDVPISAVNMNSCIDFLFSNWNAVHGNYICVSNVHTTVMAHDNSEYFKVQSASLLSVPDGKPLSVIGRKQCPEMDRVTGPDLMRRMFEESKNKSIRHYFYGTTQEDLNALLCKVKEAYPWVDVVGYEPSVFRPMSKTEENVLVERINKTNPDIVWVALGAPRQEEFCYRMQGKINGLMIGVGGAFNVISGVIDEAPQWMQDISMEWFYRFMKEPKRLFKRYVTTNSRFIWLNLLHR</sequence>
<dbReference type="GO" id="GO:0016758">
    <property type="term" value="F:hexosyltransferase activity"/>
    <property type="evidence" value="ECO:0007669"/>
    <property type="project" value="TreeGrafter"/>
</dbReference>
<organism evidence="3 4">
    <name type="scientific">Faecalibacterium prausnitzii</name>
    <dbReference type="NCBI Taxonomy" id="853"/>
    <lineage>
        <taxon>Bacteria</taxon>
        <taxon>Bacillati</taxon>
        <taxon>Bacillota</taxon>
        <taxon>Clostridia</taxon>
        <taxon>Eubacteriales</taxon>
        <taxon>Oscillospiraceae</taxon>
        <taxon>Faecalibacterium</taxon>
    </lineage>
</organism>
<dbReference type="Proteomes" id="UP000260733">
    <property type="component" value="Unassembled WGS sequence"/>
</dbReference>
<accession>A0A3E2W8D1</accession>
<keyword evidence="2 3" id="KW-0808">Transferase</keyword>
<proteinExistence type="predicted"/>
<protein>
    <submittedName>
        <fullName evidence="3">Glycosyltransferase</fullName>
    </submittedName>
</protein>
<dbReference type="AlphaFoldDB" id="A0A3E2W8D1"/>
<dbReference type="NCBIfam" id="TIGR00696">
    <property type="entry name" value="wecG_tagA_cpsF"/>
    <property type="match status" value="1"/>
</dbReference>
<evidence type="ECO:0000256" key="2">
    <source>
        <dbReference type="ARBA" id="ARBA00022679"/>
    </source>
</evidence>